<dbReference type="Proteomes" id="UP000076077">
    <property type="component" value="Chromosome"/>
</dbReference>
<evidence type="ECO:0000313" key="4">
    <source>
        <dbReference type="Proteomes" id="UP000076077"/>
    </source>
</evidence>
<protein>
    <recommendedName>
        <fullName evidence="2">Ricin B lectin domain-containing protein</fullName>
    </recommendedName>
</protein>
<dbReference type="CDD" id="cd21510">
    <property type="entry name" value="agarase_cat"/>
    <property type="match status" value="1"/>
</dbReference>
<feature type="chain" id="PRO_5007509681" description="Ricin B lectin domain-containing protein" evidence="1">
    <location>
        <begin position="24"/>
        <end position="971"/>
    </location>
</feature>
<dbReference type="InterPro" id="IPR041224">
    <property type="entry name" value="BPA_C"/>
</dbReference>
<dbReference type="PROSITE" id="PS50231">
    <property type="entry name" value="RICIN_B_LECTIN"/>
    <property type="match status" value="1"/>
</dbReference>
<keyword evidence="1" id="KW-0732">Signal</keyword>
<dbReference type="Gene3D" id="2.80.10.50">
    <property type="match status" value="2"/>
</dbReference>
<dbReference type="Gene3D" id="2.60.120.1200">
    <property type="match status" value="1"/>
</dbReference>
<accession>A0A143HMY4</accession>
<dbReference type="InterPro" id="IPR035992">
    <property type="entry name" value="Ricin_B-like_lectins"/>
</dbReference>
<dbReference type="SMART" id="SM00458">
    <property type="entry name" value="RICIN"/>
    <property type="match status" value="1"/>
</dbReference>
<dbReference type="GeneID" id="76608344"/>
<feature type="signal peptide" evidence="1">
    <location>
        <begin position="1"/>
        <end position="23"/>
    </location>
</feature>
<dbReference type="InterPro" id="IPR040527">
    <property type="entry name" value="Beta-sand_Porphyrn"/>
</dbReference>
<dbReference type="InterPro" id="IPR000772">
    <property type="entry name" value="Ricin_B_lectin"/>
</dbReference>
<keyword evidence="4" id="KW-1185">Reference proteome</keyword>
<evidence type="ECO:0000259" key="2">
    <source>
        <dbReference type="SMART" id="SM00458"/>
    </source>
</evidence>
<reference evidence="4" key="1">
    <citation type="submission" date="2016-03" db="EMBL/GenBank/DDBJ databases">
        <authorList>
            <person name="Lee Y.-S."/>
            <person name="Choi Y.-L."/>
        </authorList>
    </citation>
    <scope>NUCLEOTIDE SEQUENCE [LARGE SCALE GENOMIC DNA]</scope>
    <source>
        <strain evidence="4">DAU221</strain>
    </source>
</reference>
<dbReference type="Pfam" id="PF18040">
    <property type="entry name" value="BPA_C"/>
    <property type="match status" value="1"/>
</dbReference>
<dbReference type="EMBL" id="CP014864">
    <property type="protein sequence ID" value="AMX02836.1"/>
    <property type="molecule type" value="Genomic_DNA"/>
</dbReference>
<dbReference type="Pfam" id="PF00652">
    <property type="entry name" value="Ricin_B_lectin"/>
    <property type="match status" value="1"/>
</dbReference>
<feature type="domain" description="Ricin B lectin" evidence="2">
    <location>
        <begin position="832"/>
        <end position="970"/>
    </location>
</feature>
<dbReference type="KEGG" id="mthd:A3224_09805"/>
<dbReference type="OrthoDB" id="6374680at2"/>
<evidence type="ECO:0000256" key="1">
    <source>
        <dbReference type="SAM" id="SignalP"/>
    </source>
</evidence>
<evidence type="ECO:0000313" key="3">
    <source>
        <dbReference type="EMBL" id="AMX02836.1"/>
    </source>
</evidence>
<gene>
    <name evidence="3" type="ORF">A3224_09805</name>
</gene>
<dbReference type="RefSeq" id="WP_067153903.1">
    <property type="nucleotide sequence ID" value="NZ_CP014864.1"/>
</dbReference>
<dbReference type="SUPFAM" id="SSF51445">
    <property type="entry name" value="(Trans)glycosidases"/>
    <property type="match status" value="1"/>
</dbReference>
<dbReference type="InterPro" id="IPR017853">
    <property type="entry name" value="GH"/>
</dbReference>
<dbReference type="AlphaFoldDB" id="A0A143HMY4"/>
<dbReference type="SUPFAM" id="SSF50370">
    <property type="entry name" value="Ricin B-like lectins"/>
    <property type="match status" value="1"/>
</dbReference>
<name>A0A143HMY4_MICTH</name>
<proteinExistence type="predicted"/>
<dbReference type="InterPro" id="IPR013780">
    <property type="entry name" value="Glyco_hydro_b"/>
</dbReference>
<sequence>MLKICRILLAITMVAVSSFTLSAPMVSIDLTAEKKIGGVSSLDRSKYFNLHSTHASAGMTESELDYLVNDLNIGYGRQFWSPFSVYKGNAPYPSEAFAKENGPKNISNTKKNPKYRFFSNRVVVTDHPKAVFVANEDPTKGAKWAANYFKYYFDDETRPKFYEPINEPFVHADEFGIDDDIARKQITNLYKEIGKEFDRQNIDTKVLGYASAWPSLELWDFDHFNSRMKMFMDEAGPYMDGFSLHLYDGVNVTGANSQRSGSNLEAILDLVETYSYVKWNKIKPLAITEYGGIEEGYGDTYSDVKSVQSIRSINHMLFQLMERQDRLLTSIPFISDKSAWHYSAENNWEPYVAVLLRPDKNSIVNGKPTRFIWTPRVHFYQLWSEVKGKRAYAVSDNPDIQVQAFVSGSKAYVALNSLSETNQWVDLGFVNDMGSVTNVRKKSLKIYTQSNPIYSDQSNLSAPSSVQLIPGETVVLEYSFNSPIEFTKTVDVNSYYSKSHLTPIVANKTLNFPINGIKVSEGTSVLKLSVGRKHGMSLKPVVKVNGHTVGVPNNWMGGDQASRNDFFGSLHIPVNNDILKSNNTISVTFPDTGGRVSSVVLKVVNGGAIEAGNESVSFVSALQYLEPASQYTLDVKYSALQQRDLVLELWKDNIYLNQTRETVPAGSGSKSMTVSLPNPTIDGEQGYYFKVSIRPVGGDWHTNLNIATTDKLAVKKSLGAVIDEFRFADALTSLPSQKEYHFKVNFKAKQRRDIVVEIWNAAGWLSQGRTTVSAGEGIATVTVQLEADAVPGNDYILKGSIRPVGADWKQNLDTAQINGIQVTSVGSTVPTGWTQIQVRHSSKCVDVAGGKTTNGSGLHQWTCDASNVNQRFKFESRGDGYYSIRAQVSDKCIDLAYGGSANGQMIQQYNCGVANENQHWLLTPVIDGWFELRAKPSGKCMDIAGFGQNNGAAVQQWACTAANNQQFKFLP</sequence>
<dbReference type="Gene3D" id="3.20.20.80">
    <property type="entry name" value="Glycosidases"/>
    <property type="match status" value="1"/>
</dbReference>
<dbReference type="Pfam" id="PF18206">
    <property type="entry name" value="Porphyrn_cat_1"/>
    <property type="match status" value="1"/>
</dbReference>
<dbReference type="CDD" id="cd23458">
    <property type="entry name" value="beta-trefoil_Ricin_AgaB34-like"/>
    <property type="match status" value="1"/>
</dbReference>
<organism evidence="3 4">
    <name type="scientific">Microbulbifer thermotolerans</name>
    <dbReference type="NCBI Taxonomy" id="252514"/>
    <lineage>
        <taxon>Bacteria</taxon>
        <taxon>Pseudomonadati</taxon>
        <taxon>Pseudomonadota</taxon>
        <taxon>Gammaproteobacteria</taxon>
        <taxon>Cellvibrionales</taxon>
        <taxon>Microbulbiferaceae</taxon>
        <taxon>Microbulbifer</taxon>
    </lineage>
</organism>
<dbReference type="STRING" id="252514.A3224_09805"/>
<dbReference type="Gene3D" id="2.60.40.1180">
    <property type="entry name" value="Golgi alpha-mannosidase II"/>
    <property type="match status" value="1"/>
</dbReference>